<feature type="signal peptide" evidence="1">
    <location>
        <begin position="1"/>
        <end position="25"/>
    </location>
</feature>
<sequence>MKNKAGLTLLLSASLLVLSTVPAGAVQERADKPVLTFPVISDVHVDAAKKDSQRKFTEALEDLNRVNPNADALVINGDLTGGSARDYTRLKELMMSTPHPQKTFATIGNHEFYSAWLNAKGNWSPNSFPNKETEAASIGRFLSFTGEKKVYYEEEIKGYPFIFLGSEQYRQTNPDNMEDAYLSKEQLNWLEQSLARHGQESGKPIFVFLHQPLPGTVAGTSVASNKRPIVQHEELRSILSKYPQVIFFSGHTHWDLRQPNTLVRDKFTMVNSSSVERPWTSDGQGGEKLKDAKESEGLYVEVYEDRVSIQGRDFYAKKWIPEAQFKVPVRK</sequence>
<keyword evidence="1" id="KW-0732">Signal</keyword>
<dbReference type="PANTHER" id="PTHR43143">
    <property type="entry name" value="METALLOPHOSPHOESTERASE, CALCINEURIN SUPERFAMILY"/>
    <property type="match status" value="1"/>
</dbReference>
<feature type="domain" description="Calcineurin-like phosphoesterase" evidence="2">
    <location>
        <begin position="39"/>
        <end position="254"/>
    </location>
</feature>
<keyword evidence="4" id="KW-0378">Hydrolase</keyword>
<dbReference type="RefSeq" id="WP_042234204.1">
    <property type="nucleotide sequence ID" value="NZ_CP026520.1"/>
</dbReference>
<proteinExistence type="predicted"/>
<evidence type="ECO:0000259" key="2">
    <source>
        <dbReference type="Pfam" id="PF00149"/>
    </source>
</evidence>
<dbReference type="EMBL" id="CP026520">
    <property type="protein sequence ID" value="QAV16993.1"/>
    <property type="molecule type" value="Genomic_DNA"/>
</dbReference>
<evidence type="ECO:0000256" key="1">
    <source>
        <dbReference type="SAM" id="SignalP"/>
    </source>
</evidence>
<name>A0A410WRL6_9BACL</name>
<keyword evidence="6" id="KW-1185">Reference proteome</keyword>
<dbReference type="SUPFAM" id="SSF56300">
    <property type="entry name" value="Metallo-dependent phosphatases"/>
    <property type="match status" value="1"/>
</dbReference>
<dbReference type="InterPro" id="IPR029052">
    <property type="entry name" value="Metallo-depent_PP-like"/>
</dbReference>
<gene>
    <name evidence="3" type="ORF">M5X16_23785</name>
    <name evidence="4" type="ORF">PC41400_04545</name>
</gene>
<dbReference type="Proteomes" id="UP001527202">
    <property type="component" value="Unassembled WGS sequence"/>
</dbReference>
<organism evidence="4 5">
    <name type="scientific">Paenibacillus chitinolyticus</name>
    <dbReference type="NCBI Taxonomy" id="79263"/>
    <lineage>
        <taxon>Bacteria</taxon>
        <taxon>Bacillati</taxon>
        <taxon>Bacillota</taxon>
        <taxon>Bacilli</taxon>
        <taxon>Bacillales</taxon>
        <taxon>Paenibacillaceae</taxon>
        <taxon>Paenibacillus</taxon>
    </lineage>
</organism>
<dbReference type="Pfam" id="PF00149">
    <property type="entry name" value="Metallophos"/>
    <property type="match status" value="1"/>
</dbReference>
<dbReference type="EMBL" id="JAMDMJ010000035">
    <property type="protein sequence ID" value="MCY9598782.1"/>
    <property type="molecule type" value="Genomic_DNA"/>
</dbReference>
<evidence type="ECO:0000313" key="4">
    <source>
        <dbReference type="EMBL" id="QAV16993.1"/>
    </source>
</evidence>
<dbReference type="OrthoDB" id="1645838at2"/>
<evidence type="ECO:0000313" key="6">
    <source>
        <dbReference type="Proteomes" id="UP001527202"/>
    </source>
</evidence>
<dbReference type="Proteomes" id="UP000288943">
    <property type="component" value="Chromosome"/>
</dbReference>
<dbReference type="InterPro" id="IPR004843">
    <property type="entry name" value="Calcineurin-like_PHP"/>
</dbReference>
<dbReference type="PANTHER" id="PTHR43143:SF1">
    <property type="entry name" value="SERINE_THREONINE-PROTEIN PHOSPHATASE CPPED1"/>
    <property type="match status" value="1"/>
</dbReference>
<dbReference type="GeneID" id="95374081"/>
<dbReference type="GO" id="GO:0016787">
    <property type="term" value="F:hydrolase activity"/>
    <property type="evidence" value="ECO:0007669"/>
    <property type="project" value="UniProtKB-KW"/>
</dbReference>
<feature type="chain" id="PRO_5019487717" evidence="1">
    <location>
        <begin position="26"/>
        <end position="331"/>
    </location>
</feature>
<evidence type="ECO:0000313" key="3">
    <source>
        <dbReference type="EMBL" id="MCY9598782.1"/>
    </source>
</evidence>
<protein>
    <submittedName>
        <fullName evidence="3">Metallophosphoesterase</fullName>
    </submittedName>
    <submittedName>
        <fullName evidence="4">Phosphohydrolase</fullName>
    </submittedName>
</protein>
<reference evidence="4 5" key="1">
    <citation type="submission" date="2018-01" db="EMBL/GenBank/DDBJ databases">
        <title>The whole genome sequencing and assembly of Paenibacillus chitinolyticus KCCM 41400 strain.</title>
        <authorList>
            <person name="Kim J.-Y."/>
            <person name="Park M.-K."/>
            <person name="Lee Y.-J."/>
            <person name="Yi H."/>
            <person name="Bahn Y.-S."/>
            <person name="Kim J.F."/>
            <person name="Lee D.-W."/>
        </authorList>
    </citation>
    <scope>NUCLEOTIDE SEQUENCE [LARGE SCALE GENOMIC DNA]</scope>
    <source>
        <strain evidence="4 5">KCCM 41400</strain>
    </source>
</reference>
<reference evidence="3 6" key="2">
    <citation type="submission" date="2022-05" db="EMBL/GenBank/DDBJ databases">
        <title>Genome Sequencing of Bee-Associated Microbes.</title>
        <authorList>
            <person name="Dunlap C."/>
        </authorList>
    </citation>
    <scope>NUCLEOTIDE SEQUENCE [LARGE SCALE GENOMIC DNA]</scope>
    <source>
        <strain evidence="3 6">NRRL B-23120</strain>
    </source>
</reference>
<evidence type="ECO:0000313" key="5">
    <source>
        <dbReference type="Proteomes" id="UP000288943"/>
    </source>
</evidence>
<accession>A0A410WRL6</accession>
<dbReference type="AlphaFoldDB" id="A0A410WRL6"/>
<dbReference type="KEGG" id="pchi:PC41400_04545"/>
<dbReference type="Gene3D" id="3.60.21.10">
    <property type="match status" value="1"/>
</dbReference>
<dbReference type="InterPro" id="IPR051918">
    <property type="entry name" value="STPP_CPPED1"/>
</dbReference>